<evidence type="ECO:0000256" key="1">
    <source>
        <dbReference type="SAM" id="MobiDB-lite"/>
    </source>
</evidence>
<feature type="domain" description="Protein kinase" evidence="2">
    <location>
        <begin position="1"/>
        <end position="304"/>
    </location>
</feature>
<dbReference type="GO" id="GO:0004674">
    <property type="term" value="F:protein serine/threonine kinase activity"/>
    <property type="evidence" value="ECO:0007669"/>
    <property type="project" value="TreeGrafter"/>
</dbReference>
<dbReference type="Proteomes" id="UP001320420">
    <property type="component" value="Unassembled WGS sequence"/>
</dbReference>
<dbReference type="CDD" id="cd00180">
    <property type="entry name" value="PKc"/>
    <property type="match status" value="1"/>
</dbReference>
<comment type="caution">
    <text evidence="3">The sequence shown here is derived from an EMBL/GenBank/DDBJ whole genome shotgun (WGS) entry which is preliminary data.</text>
</comment>
<dbReference type="Pfam" id="PF00069">
    <property type="entry name" value="Pkinase"/>
    <property type="match status" value="1"/>
</dbReference>
<proteinExistence type="predicted"/>
<protein>
    <recommendedName>
        <fullName evidence="2">Protein kinase domain-containing protein</fullName>
    </recommendedName>
</protein>
<dbReference type="EMBL" id="JAKJXP020000040">
    <property type="protein sequence ID" value="KAK7752298.1"/>
    <property type="molecule type" value="Genomic_DNA"/>
</dbReference>
<evidence type="ECO:0000259" key="2">
    <source>
        <dbReference type="PROSITE" id="PS50011"/>
    </source>
</evidence>
<dbReference type="PROSITE" id="PS00108">
    <property type="entry name" value="PROTEIN_KINASE_ST"/>
    <property type="match status" value="1"/>
</dbReference>
<dbReference type="Gene3D" id="1.10.510.10">
    <property type="entry name" value="Transferase(Phosphotransferase) domain 1"/>
    <property type="match status" value="1"/>
</dbReference>
<dbReference type="GO" id="GO:0005524">
    <property type="term" value="F:ATP binding"/>
    <property type="evidence" value="ECO:0007669"/>
    <property type="project" value="InterPro"/>
</dbReference>
<sequence>MTAFTRNGSGPTRSFYLIFEWADGGNLENVYERYKNPSPSVKLSKLAIKQLLGISEALAEAHENKIRHGDLKPGNILCFMPTEDNIFGTLKIGDWGLAKFHSDATTLRGEQGIATTTKYGTPLYEPPEVELGDVKILGRQYDVWSMGCVIMELVIWLLYGHLNIQKFRGQIKGNLRERVPCYETRIEANQRVASLRPSVVDWMDHISKEPICGDDTILGNLLELVRTQLLIVPLPPDMGQPERLEGDNLLEDPATQGSRAPKLFITSPMNDNNDSKPLAAKGMAYRITSKEEKSGDLPAKHPRT</sequence>
<gene>
    <name evidence="3" type="ORF">SLS62_005834</name>
</gene>
<keyword evidence="4" id="KW-1185">Reference proteome</keyword>
<dbReference type="PANTHER" id="PTHR24359:SF1">
    <property type="entry name" value="INHIBITOR OF NUCLEAR FACTOR KAPPA-B KINASE EPSILON SUBUNIT HOMOLOG 1-RELATED"/>
    <property type="match status" value="1"/>
</dbReference>
<dbReference type="PROSITE" id="PS50011">
    <property type="entry name" value="PROTEIN_KINASE_DOM"/>
    <property type="match status" value="1"/>
</dbReference>
<dbReference type="SUPFAM" id="SSF56112">
    <property type="entry name" value="Protein kinase-like (PK-like)"/>
    <property type="match status" value="1"/>
</dbReference>
<dbReference type="InterPro" id="IPR011009">
    <property type="entry name" value="Kinase-like_dom_sf"/>
</dbReference>
<feature type="region of interest" description="Disordered" evidence="1">
    <location>
        <begin position="237"/>
        <end position="277"/>
    </location>
</feature>
<organism evidence="3 4">
    <name type="scientific">Diatrype stigma</name>
    <dbReference type="NCBI Taxonomy" id="117547"/>
    <lineage>
        <taxon>Eukaryota</taxon>
        <taxon>Fungi</taxon>
        <taxon>Dikarya</taxon>
        <taxon>Ascomycota</taxon>
        <taxon>Pezizomycotina</taxon>
        <taxon>Sordariomycetes</taxon>
        <taxon>Xylariomycetidae</taxon>
        <taxon>Xylariales</taxon>
        <taxon>Diatrypaceae</taxon>
        <taxon>Diatrype</taxon>
    </lineage>
</organism>
<accession>A0AAN9YNB6</accession>
<name>A0AAN9YNB6_9PEZI</name>
<evidence type="ECO:0000313" key="3">
    <source>
        <dbReference type="EMBL" id="KAK7752298.1"/>
    </source>
</evidence>
<reference evidence="3 4" key="1">
    <citation type="submission" date="2024-02" db="EMBL/GenBank/DDBJ databases">
        <title>De novo assembly and annotation of 12 fungi associated with fruit tree decline syndrome in Ontario, Canada.</title>
        <authorList>
            <person name="Sulman M."/>
            <person name="Ellouze W."/>
            <person name="Ilyukhin E."/>
        </authorList>
    </citation>
    <scope>NUCLEOTIDE SEQUENCE [LARGE SCALE GENOMIC DNA]</scope>
    <source>
        <strain evidence="3 4">M11/M66-122</strain>
    </source>
</reference>
<dbReference type="PANTHER" id="PTHR24359">
    <property type="entry name" value="SERINE/THREONINE-PROTEIN KINASE SBK1"/>
    <property type="match status" value="1"/>
</dbReference>
<evidence type="ECO:0000313" key="4">
    <source>
        <dbReference type="Proteomes" id="UP001320420"/>
    </source>
</evidence>
<dbReference type="InterPro" id="IPR008271">
    <property type="entry name" value="Ser/Thr_kinase_AS"/>
</dbReference>
<dbReference type="InterPro" id="IPR000719">
    <property type="entry name" value="Prot_kinase_dom"/>
</dbReference>
<dbReference type="SMART" id="SM00220">
    <property type="entry name" value="S_TKc"/>
    <property type="match status" value="1"/>
</dbReference>
<dbReference type="AlphaFoldDB" id="A0AAN9YNB6"/>